<accession>G0PHV8</accession>
<keyword evidence="1" id="KW-0175">Coiled coil</keyword>
<evidence type="ECO:0000313" key="3">
    <source>
        <dbReference type="Proteomes" id="UP000008068"/>
    </source>
</evidence>
<dbReference type="STRING" id="135651.G0PHV8"/>
<dbReference type="Proteomes" id="UP000008068">
    <property type="component" value="Unassembled WGS sequence"/>
</dbReference>
<dbReference type="AlphaFoldDB" id="G0PHV8"/>
<protein>
    <submittedName>
        <fullName evidence="2">Uncharacterized protein</fullName>
    </submittedName>
</protein>
<gene>
    <name evidence="2" type="ORF">CAEBREN_31966</name>
</gene>
<name>G0PHV8_CAEBE</name>
<dbReference type="EMBL" id="GL380512">
    <property type="protein sequence ID" value="EGT57064.1"/>
    <property type="molecule type" value="Genomic_DNA"/>
</dbReference>
<organism evidence="3">
    <name type="scientific">Caenorhabditis brenneri</name>
    <name type="common">Nematode worm</name>
    <dbReference type="NCBI Taxonomy" id="135651"/>
    <lineage>
        <taxon>Eukaryota</taxon>
        <taxon>Metazoa</taxon>
        <taxon>Ecdysozoa</taxon>
        <taxon>Nematoda</taxon>
        <taxon>Chromadorea</taxon>
        <taxon>Rhabditida</taxon>
        <taxon>Rhabditina</taxon>
        <taxon>Rhabditomorpha</taxon>
        <taxon>Rhabditoidea</taxon>
        <taxon>Rhabditidae</taxon>
        <taxon>Peloderinae</taxon>
        <taxon>Caenorhabditis</taxon>
    </lineage>
</organism>
<evidence type="ECO:0000256" key="1">
    <source>
        <dbReference type="SAM" id="Coils"/>
    </source>
</evidence>
<feature type="coiled-coil region" evidence="1">
    <location>
        <begin position="42"/>
        <end position="76"/>
    </location>
</feature>
<proteinExistence type="predicted"/>
<reference evidence="3" key="1">
    <citation type="submission" date="2011-07" db="EMBL/GenBank/DDBJ databases">
        <authorList>
            <consortium name="Caenorhabditis brenneri Sequencing and Analysis Consortium"/>
            <person name="Wilson R.K."/>
        </authorList>
    </citation>
    <scope>NUCLEOTIDE SEQUENCE [LARGE SCALE GENOMIC DNA]</scope>
    <source>
        <strain evidence="3">PB2801</strain>
    </source>
</reference>
<dbReference type="eggNOG" id="KOG0050">
    <property type="taxonomic scope" value="Eukaryota"/>
</dbReference>
<dbReference type="HOGENOM" id="CLU_2335491_0_0_1"/>
<sequence>MRIKLFQAIHDKLCKKYQEVTNETELANIEKTTFQRLGEHELKAINKRVGRLQQEVKTQEAREKELQKTYSKLSNKQWKLAQIEVRDAASTTAAPITY</sequence>
<dbReference type="InParanoid" id="G0PHV8"/>
<keyword evidence="3" id="KW-1185">Reference proteome</keyword>
<evidence type="ECO:0000313" key="2">
    <source>
        <dbReference type="EMBL" id="EGT57064.1"/>
    </source>
</evidence>
<dbReference type="OrthoDB" id="1410009at2759"/>